<dbReference type="AlphaFoldDB" id="A0A1I4WVI0"/>
<dbReference type="Proteomes" id="UP000198575">
    <property type="component" value="Unassembled WGS sequence"/>
</dbReference>
<dbReference type="GO" id="GO:0015628">
    <property type="term" value="P:protein secretion by the type II secretion system"/>
    <property type="evidence" value="ECO:0007669"/>
    <property type="project" value="InterPro"/>
</dbReference>
<dbReference type="Pfam" id="PF08334">
    <property type="entry name" value="T2SSG"/>
    <property type="match status" value="1"/>
</dbReference>
<dbReference type="PROSITE" id="PS00409">
    <property type="entry name" value="PROKAR_NTER_METHYL"/>
    <property type="match status" value="1"/>
</dbReference>
<dbReference type="GO" id="GO:0015627">
    <property type="term" value="C:type II protein secretion system complex"/>
    <property type="evidence" value="ECO:0007669"/>
    <property type="project" value="InterPro"/>
</dbReference>
<dbReference type="Pfam" id="PF07963">
    <property type="entry name" value="N_methyl"/>
    <property type="match status" value="1"/>
</dbReference>
<organism evidence="13 14">
    <name type="scientific">Dokdonella immobilis</name>
    <dbReference type="NCBI Taxonomy" id="578942"/>
    <lineage>
        <taxon>Bacteria</taxon>
        <taxon>Pseudomonadati</taxon>
        <taxon>Pseudomonadota</taxon>
        <taxon>Gammaproteobacteria</taxon>
        <taxon>Lysobacterales</taxon>
        <taxon>Rhodanobacteraceae</taxon>
        <taxon>Dokdonella</taxon>
    </lineage>
</organism>
<evidence type="ECO:0000256" key="1">
    <source>
        <dbReference type="ARBA" id="ARBA00004377"/>
    </source>
</evidence>
<keyword evidence="9 11" id="KW-0472">Membrane</keyword>
<keyword evidence="5" id="KW-0488">Methylation</keyword>
<dbReference type="InterPro" id="IPR000983">
    <property type="entry name" value="Bac_GSPG_pilin"/>
</dbReference>
<evidence type="ECO:0000259" key="12">
    <source>
        <dbReference type="Pfam" id="PF08334"/>
    </source>
</evidence>
<name>A0A1I4WVI0_9GAMM</name>
<dbReference type="NCBIfam" id="TIGR01710">
    <property type="entry name" value="typeII_sec_gspG"/>
    <property type="match status" value="1"/>
</dbReference>
<evidence type="ECO:0000256" key="4">
    <source>
        <dbReference type="ARBA" id="ARBA00022475"/>
    </source>
</evidence>
<keyword evidence="7 11" id="KW-0812">Transmembrane</keyword>
<evidence type="ECO:0000256" key="2">
    <source>
        <dbReference type="ARBA" id="ARBA00009984"/>
    </source>
</evidence>
<dbReference type="NCBIfam" id="TIGR02532">
    <property type="entry name" value="IV_pilin_GFxxxE"/>
    <property type="match status" value="1"/>
</dbReference>
<dbReference type="Gene3D" id="3.30.700.10">
    <property type="entry name" value="Glycoprotein, Type 4 Pilin"/>
    <property type="match status" value="1"/>
</dbReference>
<comment type="similarity">
    <text evidence="2">Belongs to the GSP G family.</text>
</comment>
<dbReference type="PANTHER" id="PTHR30093">
    <property type="entry name" value="GENERAL SECRETION PATHWAY PROTEIN G"/>
    <property type="match status" value="1"/>
</dbReference>
<keyword evidence="4" id="KW-1003">Cell membrane</keyword>
<dbReference type="PANTHER" id="PTHR30093:SF44">
    <property type="entry name" value="TYPE II SECRETION SYSTEM CORE PROTEIN G"/>
    <property type="match status" value="1"/>
</dbReference>
<comment type="subcellular location">
    <subcellularLocation>
        <location evidence="1">Cell inner membrane</location>
        <topology evidence="1">Single-pass membrane protein</topology>
    </subcellularLocation>
</comment>
<evidence type="ECO:0000256" key="6">
    <source>
        <dbReference type="ARBA" id="ARBA00022519"/>
    </source>
</evidence>
<evidence type="ECO:0000313" key="14">
    <source>
        <dbReference type="Proteomes" id="UP000198575"/>
    </source>
</evidence>
<dbReference type="EMBL" id="FOVF01000006">
    <property type="protein sequence ID" value="SFN17821.1"/>
    <property type="molecule type" value="Genomic_DNA"/>
</dbReference>
<evidence type="ECO:0000256" key="8">
    <source>
        <dbReference type="ARBA" id="ARBA00022989"/>
    </source>
</evidence>
<feature type="region of interest" description="Disordered" evidence="10">
    <location>
        <begin position="161"/>
        <end position="187"/>
    </location>
</feature>
<dbReference type="SUPFAM" id="SSF54523">
    <property type="entry name" value="Pili subunits"/>
    <property type="match status" value="1"/>
</dbReference>
<dbReference type="InterPro" id="IPR045584">
    <property type="entry name" value="Pilin-like"/>
</dbReference>
<dbReference type="InterPro" id="IPR013545">
    <property type="entry name" value="T2SS_protein-GspG_C"/>
</dbReference>
<dbReference type="STRING" id="578942.SAMN05216289_106120"/>
<feature type="transmembrane region" description="Helical" evidence="11">
    <location>
        <begin position="54"/>
        <end position="75"/>
    </location>
</feature>
<keyword evidence="6" id="KW-0997">Cell inner membrane</keyword>
<sequence length="187" mass="20197">MQEPHQISNLAVSAWLRIGGGDLPLAPSAAQPLGSAPLLSTPHSPFPIPGRTRGFTLIEILVVVVILGILAAIVVPRVMERPGEARVTRVKQDLQGIVTALNLYKLDNFRYPSNEQGLQALVAKPSGSPEAPNWKGPYLDRLPMDPWSKPYQFQQPGQHGEVDIYSYGSDGRPGGDGDAADIGNWDN</sequence>
<reference evidence="13 14" key="1">
    <citation type="submission" date="2016-10" db="EMBL/GenBank/DDBJ databases">
        <authorList>
            <person name="de Groot N.N."/>
        </authorList>
    </citation>
    <scope>NUCLEOTIDE SEQUENCE [LARGE SCALE GENOMIC DNA]</scope>
    <source>
        <strain evidence="13 14">CGMCC 1.7659</strain>
    </source>
</reference>
<evidence type="ECO:0000256" key="11">
    <source>
        <dbReference type="SAM" id="Phobius"/>
    </source>
</evidence>
<gene>
    <name evidence="13" type="ORF">SAMN05216289_106120</name>
</gene>
<evidence type="ECO:0000256" key="5">
    <source>
        <dbReference type="ARBA" id="ARBA00022481"/>
    </source>
</evidence>
<dbReference type="GO" id="GO:0005886">
    <property type="term" value="C:plasma membrane"/>
    <property type="evidence" value="ECO:0007669"/>
    <property type="project" value="UniProtKB-SubCell"/>
</dbReference>
<evidence type="ECO:0000256" key="7">
    <source>
        <dbReference type="ARBA" id="ARBA00022692"/>
    </source>
</evidence>
<keyword evidence="8 11" id="KW-1133">Transmembrane helix</keyword>
<dbReference type="PRINTS" id="PR00813">
    <property type="entry name" value="BCTERIALGSPG"/>
</dbReference>
<protein>
    <recommendedName>
        <fullName evidence="3">Type II secretion system core protein G</fullName>
    </recommendedName>
</protein>
<dbReference type="OrthoDB" id="9795612at2"/>
<dbReference type="InterPro" id="IPR012902">
    <property type="entry name" value="N_methyl_site"/>
</dbReference>
<evidence type="ECO:0000313" key="13">
    <source>
        <dbReference type="EMBL" id="SFN17821.1"/>
    </source>
</evidence>
<accession>A0A1I4WVI0</accession>
<evidence type="ECO:0000256" key="10">
    <source>
        <dbReference type="SAM" id="MobiDB-lite"/>
    </source>
</evidence>
<dbReference type="InterPro" id="IPR010054">
    <property type="entry name" value="Type2_sec_GspG"/>
</dbReference>
<feature type="domain" description="Type II secretion system protein GspG C-terminal" evidence="12">
    <location>
        <begin position="77"/>
        <end position="185"/>
    </location>
</feature>
<evidence type="ECO:0000256" key="9">
    <source>
        <dbReference type="ARBA" id="ARBA00023136"/>
    </source>
</evidence>
<proteinExistence type="inferred from homology"/>
<evidence type="ECO:0000256" key="3">
    <source>
        <dbReference type="ARBA" id="ARBA00020042"/>
    </source>
</evidence>
<keyword evidence="14" id="KW-1185">Reference proteome</keyword>